<reference evidence="2" key="1">
    <citation type="submission" date="2019-02" db="EMBL/GenBank/DDBJ databases">
        <title>Draft genome sequence of Dolichospermum planctonicum NIES-80.</title>
        <authorList>
            <person name="Yamaguchi H."/>
            <person name="Suzuki S."/>
            <person name="Kawachi M."/>
        </authorList>
    </citation>
    <scope>NUCLEOTIDE SEQUENCE [LARGE SCALE GENOMIC DNA]</scope>
    <source>
        <strain evidence="2">NIES-80</strain>
    </source>
</reference>
<evidence type="ECO:0000313" key="1">
    <source>
        <dbReference type="EMBL" id="GCL43748.1"/>
    </source>
</evidence>
<name>A0A480AK67_9CYAN</name>
<accession>A0A480AK67</accession>
<comment type="caution">
    <text evidence="1">The sequence shown here is derived from an EMBL/GenBank/DDBJ whole genome shotgun (WGS) entry which is preliminary data.</text>
</comment>
<sequence>MSVCIKYILGNTKSKKSSSPICLENRHLTCLTEEFICVIPLTKKHITNNVLLGFFWKLGFVGFETEKPAEESKPESKPVTKVSVSNYIVMPNPQENFVRDL</sequence>
<proteinExistence type="predicted"/>
<evidence type="ECO:0000313" key="2">
    <source>
        <dbReference type="Proteomes" id="UP000299367"/>
    </source>
</evidence>
<organism evidence="1 2">
    <name type="scientific">Dolichospermum planctonicum</name>
    <dbReference type="NCBI Taxonomy" id="136072"/>
    <lineage>
        <taxon>Bacteria</taxon>
        <taxon>Bacillati</taxon>
        <taxon>Cyanobacteriota</taxon>
        <taxon>Cyanophyceae</taxon>
        <taxon>Nostocales</taxon>
        <taxon>Aphanizomenonaceae</taxon>
        <taxon>Dolichospermum</taxon>
    </lineage>
</organism>
<dbReference type="EMBL" id="BJCF01000051">
    <property type="protein sequence ID" value="GCL43748.1"/>
    <property type="molecule type" value="Genomic_DNA"/>
</dbReference>
<dbReference type="Proteomes" id="UP000299367">
    <property type="component" value="Unassembled WGS sequence"/>
</dbReference>
<dbReference type="AlphaFoldDB" id="A0A480AK67"/>
<protein>
    <submittedName>
        <fullName evidence="1">Uncharacterized protein</fullName>
    </submittedName>
</protein>
<gene>
    <name evidence="1" type="ORF">NIES80_34670</name>
</gene>